<dbReference type="OrthoDB" id="1777500at2759"/>
<evidence type="ECO:0000313" key="3">
    <source>
        <dbReference type="Proteomes" id="UP000224567"/>
    </source>
</evidence>
<name>A0A2G2VZD6_CAPBA</name>
<evidence type="ECO:0000256" key="1">
    <source>
        <dbReference type="SAM" id="MobiDB-lite"/>
    </source>
</evidence>
<gene>
    <name evidence="2" type="ORF">CQW23_21876</name>
</gene>
<protein>
    <submittedName>
        <fullName evidence="2">Uncharacterized protein</fullName>
    </submittedName>
</protein>
<dbReference type="STRING" id="33114.A0A2G2VZD6"/>
<comment type="caution">
    <text evidence="2">The sequence shown here is derived from an EMBL/GenBank/DDBJ whole genome shotgun (WGS) entry which is preliminary data.</text>
</comment>
<organism evidence="2 3">
    <name type="scientific">Capsicum baccatum</name>
    <name type="common">Peruvian pepper</name>
    <dbReference type="NCBI Taxonomy" id="33114"/>
    <lineage>
        <taxon>Eukaryota</taxon>
        <taxon>Viridiplantae</taxon>
        <taxon>Streptophyta</taxon>
        <taxon>Embryophyta</taxon>
        <taxon>Tracheophyta</taxon>
        <taxon>Spermatophyta</taxon>
        <taxon>Magnoliopsida</taxon>
        <taxon>eudicotyledons</taxon>
        <taxon>Gunneridae</taxon>
        <taxon>Pentapetalae</taxon>
        <taxon>asterids</taxon>
        <taxon>lamiids</taxon>
        <taxon>Solanales</taxon>
        <taxon>Solanaceae</taxon>
        <taxon>Solanoideae</taxon>
        <taxon>Capsiceae</taxon>
        <taxon>Capsicum</taxon>
    </lineage>
</organism>
<feature type="compositionally biased region" description="Basic and acidic residues" evidence="1">
    <location>
        <begin position="1"/>
        <end position="19"/>
    </location>
</feature>
<dbReference type="AlphaFoldDB" id="A0A2G2VZD6"/>
<proteinExistence type="predicted"/>
<sequence length="355" mass="39157">MSKGAEKEDLQINDKKDDMSSLAYGNMLENLDFREPAREKDDGSRPRFQTREKSVKKIGKHVLFSASENATSVSIVQDVEDYSREERLRIYGESGEERIVNADHDAMGGTCISEVASPSSIFVDSPGESDPNESSGIFVPLTVSSSESIEEEHLVFGDIDDCCDTVDRCTESSSSDYKEKEDYPPASLGSPDIEDYRVPNCGSGPTLDKSIQSDLSNVADKRKLKTVSSNVDIPTIVQGKEPMRMARSLPNMWPHDNDLHSNPGEIVLETTEVAEFSEDVKNVSATPEIGGDGEKDAPRPKISKKKIMLNTPTSEQLATVNLKEGKNIVVFTFSTAMLGKQQEWDVLRSLFSELC</sequence>
<dbReference type="PANTHER" id="PTHR12181:SF12">
    <property type="entry name" value="PHOSPHATIDATE PHOSPHATASE"/>
    <property type="match status" value="1"/>
</dbReference>
<accession>A0A2G2VZD6</accession>
<evidence type="ECO:0000313" key="2">
    <source>
        <dbReference type="EMBL" id="PHT38303.1"/>
    </source>
</evidence>
<feature type="compositionally biased region" description="Basic and acidic residues" evidence="1">
    <location>
        <begin position="31"/>
        <end position="53"/>
    </location>
</feature>
<dbReference type="Proteomes" id="UP000224567">
    <property type="component" value="Unassembled WGS sequence"/>
</dbReference>
<reference evidence="3" key="2">
    <citation type="journal article" date="2017" name="J. Anim. Genet.">
        <title>Multiple reference genome sequences of hot pepper reveal the massive evolution of plant disease resistance genes by retroduplication.</title>
        <authorList>
            <person name="Kim S."/>
            <person name="Park J."/>
            <person name="Yeom S.-I."/>
            <person name="Kim Y.-M."/>
            <person name="Seo E."/>
            <person name="Kim K.-T."/>
            <person name="Kim M.-S."/>
            <person name="Lee J.M."/>
            <person name="Cheong K."/>
            <person name="Shin H.-S."/>
            <person name="Kim S.-B."/>
            <person name="Han K."/>
            <person name="Lee J."/>
            <person name="Park M."/>
            <person name="Lee H.-A."/>
            <person name="Lee H.-Y."/>
            <person name="Lee Y."/>
            <person name="Oh S."/>
            <person name="Lee J.H."/>
            <person name="Choi E."/>
            <person name="Choi E."/>
            <person name="Lee S.E."/>
            <person name="Jeon J."/>
            <person name="Kim H."/>
            <person name="Choi G."/>
            <person name="Song H."/>
            <person name="Lee J."/>
            <person name="Lee S.-C."/>
            <person name="Kwon J.-K."/>
            <person name="Lee H.-Y."/>
            <person name="Koo N."/>
            <person name="Hong Y."/>
            <person name="Kim R.W."/>
            <person name="Kang W.-H."/>
            <person name="Huh J.H."/>
            <person name="Kang B.-C."/>
            <person name="Yang T.-J."/>
            <person name="Lee Y.-H."/>
            <person name="Bennetzen J.L."/>
            <person name="Choi D."/>
        </authorList>
    </citation>
    <scope>NUCLEOTIDE SEQUENCE [LARGE SCALE GENOMIC DNA]</scope>
    <source>
        <strain evidence="3">cv. PBC81</strain>
    </source>
</reference>
<dbReference type="PANTHER" id="PTHR12181">
    <property type="entry name" value="LIPIN"/>
    <property type="match status" value="1"/>
</dbReference>
<dbReference type="GO" id="GO:0008195">
    <property type="term" value="F:phosphatidate phosphatase activity"/>
    <property type="evidence" value="ECO:0007669"/>
    <property type="project" value="TreeGrafter"/>
</dbReference>
<feature type="region of interest" description="Disordered" evidence="1">
    <location>
        <begin position="170"/>
        <end position="198"/>
    </location>
</feature>
<keyword evidence="3" id="KW-1185">Reference proteome</keyword>
<feature type="region of interest" description="Disordered" evidence="1">
    <location>
        <begin position="1"/>
        <end position="53"/>
    </location>
</feature>
<feature type="compositionally biased region" description="Basic and acidic residues" evidence="1">
    <location>
        <begin position="170"/>
        <end position="183"/>
    </location>
</feature>
<reference evidence="2 3" key="1">
    <citation type="journal article" date="2017" name="Genome Biol.">
        <title>New reference genome sequences of hot pepper reveal the massive evolution of plant disease-resistance genes by retroduplication.</title>
        <authorList>
            <person name="Kim S."/>
            <person name="Park J."/>
            <person name="Yeom S.I."/>
            <person name="Kim Y.M."/>
            <person name="Seo E."/>
            <person name="Kim K.T."/>
            <person name="Kim M.S."/>
            <person name="Lee J.M."/>
            <person name="Cheong K."/>
            <person name="Shin H.S."/>
            <person name="Kim S.B."/>
            <person name="Han K."/>
            <person name="Lee J."/>
            <person name="Park M."/>
            <person name="Lee H.A."/>
            <person name="Lee H.Y."/>
            <person name="Lee Y."/>
            <person name="Oh S."/>
            <person name="Lee J.H."/>
            <person name="Choi E."/>
            <person name="Choi E."/>
            <person name="Lee S.E."/>
            <person name="Jeon J."/>
            <person name="Kim H."/>
            <person name="Choi G."/>
            <person name="Song H."/>
            <person name="Lee J."/>
            <person name="Lee S.C."/>
            <person name="Kwon J.K."/>
            <person name="Lee H.Y."/>
            <person name="Koo N."/>
            <person name="Hong Y."/>
            <person name="Kim R.W."/>
            <person name="Kang W.H."/>
            <person name="Huh J.H."/>
            <person name="Kang B.C."/>
            <person name="Yang T.J."/>
            <person name="Lee Y.H."/>
            <person name="Bennetzen J.L."/>
            <person name="Choi D."/>
        </authorList>
    </citation>
    <scope>NUCLEOTIDE SEQUENCE [LARGE SCALE GENOMIC DNA]</scope>
    <source>
        <strain evidence="3">cv. PBC81</strain>
    </source>
</reference>
<dbReference type="EMBL" id="MLFT02000009">
    <property type="protein sequence ID" value="PHT38303.1"/>
    <property type="molecule type" value="Genomic_DNA"/>
</dbReference>
<dbReference type="InterPro" id="IPR026058">
    <property type="entry name" value="LIPIN"/>
</dbReference>